<dbReference type="OMA" id="PTEWYPP"/>
<dbReference type="AlphaFoldDB" id="A0A1L9WNG8"/>
<organism evidence="3 4">
    <name type="scientific">Aspergillus aculeatus (strain ATCC 16872 / CBS 172.66 / WB 5094)</name>
    <dbReference type="NCBI Taxonomy" id="690307"/>
    <lineage>
        <taxon>Eukaryota</taxon>
        <taxon>Fungi</taxon>
        <taxon>Dikarya</taxon>
        <taxon>Ascomycota</taxon>
        <taxon>Pezizomycotina</taxon>
        <taxon>Eurotiomycetes</taxon>
        <taxon>Eurotiomycetidae</taxon>
        <taxon>Eurotiales</taxon>
        <taxon>Aspergillaceae</taxon>
        <taxon>Aspergillus</taxon>
        <taxon>Aspergillus subgen. Circumdati</taxon>
    </lineage>
</organism>
<sequence>MVPPLRVPPLNLNLSRATPRPAPTTTATKRSSSPSPAILRPHCCSTTAITAITTGSRSLTNLSPPNTNRPQIPQPNPFSRATRYHPTATMSTAMPATHGHNEACCNIPPVVADGYVPKGSYEQLGGMKTYVTGPPTTTKGIISIFDIFGYFDQTLQGADILATGGGASQQYRLFMPDWFKGKPCPVEWYPPDTPEKQSKLGEWFGQNSPVAVADALPAYVEAVQAANPTITSWALIGFCWGGKVTELVTSNPTTNPFAVAAAAHPAMIDPAGAEKIAVPYILLASQEEAPETVQAFEAKLSVPHHVETFGDQVHGWMAARADLSDPHVREEYLRGYRTVLRFLGEHWH</sequence>
<dbReference type="PANTHER" id="PTHR47668">
    <property type="entry name" value="DIENELACTONE HYDROLASE FAMILY PROTEIN (AFU_ORTHOLOGUE AFUA_6G01940)"/>
    <property type="match status" value="1"/>
</dbReference>
<dbReference type="STRING" id="690307.A0A1L9WNG8"/>
<feature type="domain" description="Dienelactone hydrolase" evidence="2">
    <location>
        <begin position="127"/>
        <end position="345"/>
    </location>
</feature>
<dbReference type="Proteomes" id="UP000184546">
    <property type="component" value="Unassembled WGS sequence"/>
</dbReference>
<proteinExistence type="predicted"/>
<dbReference type="EMBL" id="KV878982">
    <property type="protein sequence ID" value="OJJ97696.1"/>
    <property type="molecule type" value="Genomic_DNA"/>
</dbReference>
<dbReference type="Pfam" id="PF01738">
    <property type="entry name" value="DLH"/>
    <property type="match status" value="1"/>
</dbReference>
<feature type="compositionally biased region" description="Low complexity" evidence="1">
    <location>
        <begin position="8"/>
        <end position="37"/>
    </location>
</feature>
<evidence type="ECO:0000313" key="4">
    <source>
        <dbReference type="Proteomes" id="UP000184546"/>
    </source>
</evidence>
<feature type="region of interest" description="Disordered" evidence="1">
    <location>
        <begin position="55"/>
        <end position="78"/>
    </location>
</feature>
<dbReference type="OrthoDB" id="2147163at2759"/>
<dbReference type="RefSeq" id="XP_020054036.1">
    <property type="nucleotide sequence ID" value="XM_020203810.1"/>
</dbReference>
<dbReference type="GeneID" id="30977624"/>
<dbReference type="InterPro" id="IPR002925">
    <property type="entry name" value="Dienelactn_hydro"/>
</dbReference>
<dbReference type="SUPFAM" id="SSF53474">
    <property type="entry name" value="alpha/beta-Hydrolases"/>
    <property type="match status" value="1"/>
</dbReference>
<evidence type="ECO:0000313" key="3">
    <source>
        <dbReference type="EMBL" id="OJJ97696.1"/>
    </source>
</evidence>
<name>A0A1L9WNG8_ASPA1</name>
<protein>
    <recommendedName>
        <fullName evidence="2">Dienelactone hydrolase domain-containing protein</fullName>
    </recommendedName>
</protein>
<dbReference type="InterPro" id="IPR029058">
    <property type="entry name" value="AB_hydrolase_fold"/>
</dbReference>
<feature type="compositionally biased region" description="Polar residues" evidence="1">
    <location>
        <begin position="55"/>
        <end position="71"/>
    </location>
</feature>
<feature type="region of interest" description="Disordered" evidence="1">
    <location>
        <begin position="1"/>
        <end position="40"/>
    </location>
</feature>
<accession>A0A1L9WNG8</accession>
<evidence type="ECO:0000259" key="2">
    <source>
        <dbReference type="Pfam" id="PF01738"/>
    </source>
</evidence>
<evidence type="ECO:0000256" key="1">
    <source>
        <dbReference type="SAM" id="MobiDB-lite"/>
    </source>
</evidence>
<gene>
    <name evidence="3" type="ORF">ASPACDRAFT_62670</name>
</gene>
<dbReference type="GO" id="GO:0016787">
    <property type="term" value="F:hydrolase activity"/>
    <property type="evidence" value="ECO:0007669"/>
    <property type="project" value="InterPro"/>
</dbReference>
<dbReference type="PANTHER" id="PTHR47668:SF1">
    <property type="entry name" value="DIENELACTONE HYDROLASE DOMAIN-CONTAINING PROTEIN-RELATED"/>
    <property type="match status" value="1"/>
</dbReference>
<dbReference type="Gene3D" id="3.40.50.1820">
    <property type="entry name" value="alpha/beta hydrolase"/>
    <property type="match status" value="1"/>
</dbReference>
<keyword evidence="4" id="KW-1185">Reference proteome</keyword>
<reference evidence="4" key="1">
    <citation type="journal article" date="2017" name="Genome Biol.">
        <title>Comparative genomics reveals high biological diversity and specific adaptations in the industrially and medically important fungal genus Aspergillus.</title>
        <authorList>
            <person name="de Vries R.P."/>
            <person name="Riley R."/>
            <person name="Wiebenga A."/>
            <person name="Aguilar-Osorio G."/>
            <person name="Amillis S."/>
            <person name="Uchima C.A."/>
            <person name="Anderluh G."/>
            <person name="Asadollahi M."/>
            <person name="Askin M."/>
            <person name="Barry K."/>
            <person name="Battaglia E."/>
            <person name="Bayram O."/>
            <person name="Benocci T."/>
            <person name="Braus-Stromeyer S.A."/>
            <person name="Caldana C."/>
            <person name="Canovas D."/>
            <person name="Cerqueira G.C."/>
            <person name="Chen F."/>
            <person name="Chen W."/>
            <person name="Choi C."/>
            <person name="Clum A."/>
            <person name="Dos Santos R.A."/>
            <person name="Damasio A.R."/>
            <person name="Diallinas G."/>
            <person name="Emri T."/>
            <person name="Fekete E."/>
            <person name="Flipphi M."/>
            <person name="Freyberg S."/>
            <person name="Gallo A."/>
            <person name="Gournas C."/>
            <person name="Habgood R."/>
            <person name="Hainaut M."/>
            <person name="Harispe M.L."/>
            <person name="Henrissat B."/>
            <person name="Hilden K.S."/>
            <person name="Hope R."/>
            <person name="Hossain A."/>
            <person name="Karabika E."/>
            <person name="Karaffa L."/>
            <person name="Karanyi Z."/>
            <person name="Krasevec N."/>
            <person name="Kuo A."/>
            <person name="Kusch H."/>
            <person name="LaButti K."/>
            <person name="Lagendijk E.L."/>
            <person name="Lapidus A."/>
            <person name="Levasseur A."/>
            <person name="Lindquist E."/>
            <person name="Lipzen A."/>
            <person name="Logrieco A.F."/>
            <person name="MacCabe A."/>
            <person name="Maekelae M.R."/>
            <person name="Malavazi I."/>
            <person name="Melin P."/>
            <person name="Meyer V."/>
            <person name="Mielnichuk N."/>
            <person name="Miskei M."/>
            <person name="Molnar A.P."/>
            <person name="Mule G."/>
            <person name="Ngan C.Y."/>
            <person name="Orejas M."/>
            <person name="Orosz E."/>
            <person name="Ouedraogo J.P."/>
            <person name="Overkamp K.M."/>
            <person name="Park H.-S."/>
            <person name="Perrone G."/>
            <person name="Piumi F."/>
            <person name="Punt P.J."/>
            <person name="Ram A.F."/>
            <person name="Ramon A."/>
            <person name="Rauscher S."/>
            <person name="Record E."/>
            <person name="Riano-Pachon D.M."/>
            <person name="Robert V."/>
            <person name="Roehrig J."/>
            <person name="Ruller R."/>
            <person name="Salamov A."/>
            <person name="Salih N.S."/>
            <person name="Samson R.A."/>
            <person name="Sandor E."/>
            <person name="Sanguinetti M."/>
            <person name="Schuetze T."/>
            <person name="Sepcic K."/>
            <person name="Shelest E."/>
            <person name="Sherlock G."/>
            <person name="Sophianopoulou V."/>
            <person name="Squina F.M."/>
            <person name="Sun H."/>
            <person name="Susca A."/>
            <person name="Todd R.B."/>
            <person name="Tsang A."/>
            <person name="Unkles S.E."/>
            <person name="van de Wiele N."/>
            <person name="van Rossen-Uffink D."/>
            <person name="Oliveira J.V."/>
            <person name="Vesth T.C."/>
            <person name="Visser J."/>
            <person name="Yu J.-H."/>
            <person name="Zhou M."/>
            <person name="Andersen M.R."/>
            <person name="Archer D.B."/>
            <person name="Baker S.E."/>
            <person name="Benoit I."/>
            <person name="Brakhage A.A."/>
            <person name="Braus G.H."/>
            <person name="Fischer R."/>
            <person name="Frisvad J.C."/>
            <person name="Goldman G.H."/>
            <person name="Houbraken J."/>
            <person name="Oakley B."/>
            <person name="Pocsi I."/>
            <person name="Scazzocchio C."/>
            <person name="Seiboth B."/>
            <person name="vanKuyk P.A."/>
            <person name="Wortman J."/>
            <person name="Dyer P.S."/>
            <person name="Grigoriev I.V."/>
        </authorList>
    </citation>
    <scope>NUCLEOTIDE SEQUENCE [LARGE SCALE GENOMIC DNA]</scope>
    <source>
        <strain evidence="4">ATCC 16872 / CBS 172.66 / WB 5094</strain>
    </source>
</reference>
<dbReference type="VEuPathDB" id="FungiDB:ASPACDRAFT_62670"/>